<evidence type="ECO:0000256" key="6">
    <source>
        <dbReference type="ARBA" id="ARBA00022990"/>
    </source>
</evidence>
<dbReference type="Pfam" id="PF00638">
    <property type="entry name" value="Ran_BP1"/>
    <property type="match status" value="1"/>
</dbReference>
<keyword evidence="4" id="KW-0509">mRNA transport</keyword>
<keyword evidence="2" id="KW-0813">Transport</keyword>
<dbReference type="InterPro" id="IPR015007">
    <property type="entry name" value="NUP2/50/61"/>
</dbReference>
<dbReference type="PANTHER" id="PTHR23138">
    <property type="entry name" value="RAN BINDING PROTEIN"/>
    <property type="match status" value="1"/>
</dbReference>
<evidence type="ECO:0000259" key="11">
    <source>
        <dbReference type="PROSITE" id="PS50196"/>
    </source>
</evidence>
<evidence type="ECO:0000256" key="7">
    <source>
        <dbReference type="ARBA" id="ARBA00023010"/>
    </source>
</evidence>
<feature type="domain" description="RanBD1" evidence="11">
    <location>
        <begin position="322"/>
        <end position="442"/>
    </location>
</feature>
<proteinExistence type="predicted"/>
<dbReference type="EMBL" id="JAXQNO010000023">
    <property type="protein sequence ID" value="KAK4764954.1"/>
    <property type="molecule type" value="Genomic_DNA"/>
</dbReference>
<gene>
    <name evidence="12" type="ORF">SAY86_026044</name>
</gene>
<dbReference type="Gene3D" id="2.30.29.30">
    <property type="entry name" value="Pleckstrin-homology domain (PH domain)/Phosphotyrosine-binding domain (PTB)"/>
    <property type="match status" value="1"/>
</dbReference>
<dbReference type="PANTHER" id="PTHR23138:SF142">
    <property type="entry name" value="RAN-BINDING PROTEIN 3B-RELATED"/>
    <property type="match status" value="1"/>
</dbReference>
<dbReference type="Proteomes" id="UP001346149">
    <property type="component" value="Unassembled WGS sequence"/>
</dbReference>
<evidence type="ECO:0000313" key="13">
    <source>
        <dbReference type="Proteomes" id="UP001346149"/>
    </source>
</evidence>
<dbReference type="InterPro" id="IPR045255">
    <property type="entry name" value="RanBP1-like"/>
</dbReference>
<evidence type="ECO:0000256" key="9">
    <source>
        <dbReference type="ARBA" id="ARBA00023242"/>
    </source>
</evidence>
<feature type="compositionally biased region" description="Acidic residues" evidence="10">
    <location>
        <begin position="26"/>
        <end position="35"/>
    </location>
</feature>
<dbReference type="InterPro" id="IPR011993">
    <property type="entry name" value="PH-like_dom_sf"/>
</dbReference>
<dbReference type="CDD" id="cd13169">
    <property type="entry name" value="RanBD_NUP50_plant"/>
    <property type="match status" value="1"/>
</dbReference>
<dbReference type="GO" id="GO:0015031">
    <property type="term" value="P:protein transport"/>
    <property type="evidence" value="ECO:0007669"/>
    <property type="project" value="UniProtKB-KW"/>
</dbReference>
<dbReference type="InterPro" id="IPR045207">
    <property type="entry name" value="RanBD_NUP50_plant"/>
</dbReference>
<dbReference type="InterPro" id="IPR000156">
    <property type="entry name" value="Ran_bind_dom"/>
</dbReference>
<dbReference type="SUPFAM" id="SSF50729">
    <property type="entry name" value="PH domain-like"/>
    <property type="match status" value="1"/>
</dbReference>
<dbReference type="AlphaFoldDB" id="A0AAN7KH88"/>
<keyword evidence="7" id="KW-0811">Translocation</keyword>
<accession>A0AAN7KH88</accession>
<feature type="compositionally biased region" description="Basic and acidic residues" evidence="10">
    <location>
        <begin position="210"/>
        <end position="230"/>
    </location>
</feature>
<dbReference type="GO" id="GO:0005643">
    <property type="term" value="C:nuclear pore"/>
    <property type="evidence" value="ECO:0007669"/>
    <property type="project" value="UniProtKB-SubCell"/>
</dbReference>
<protein>
    <recommendedName>
        <fullName evidence="11">RanBD1 domain-containing protein</fullName>
    </recommendedName>
</protein>
<evidence type="ECO:0000256" key="4">
    <source>
        <dbReference type="ARBA" id="ARBA00022816"/>
    </source>
</evidence>
<keyword evidence="3" id="KW-0677">Repeat</keyword>
<evidence type="ECO:0000256" key="8">
    <source>
        <dbReference type="ARBA" id="ARBA00023132"/>
    </source>
</evidence>
<evidence type="ECO:0000313" key="12">
    <source>
        <dbReference type="EMBL" id="KAK4764954.1"/>
    </source>
</evidence>
<sequence length="464" mass="49439">MGETEDALAPSKKRAAGRELNRDKLDIDEEEDSSELETGTFKRATEEVLATRRIVKVRRNNNSAMAAASQPSKNPFAGIRLVPPCPDSTKEGQVTASEVEGTEQPESETKDLETEAATKDEKIAGNDKNATEKIEVDKTQEGEIGSVIEKAEGTKENEQTESQCKEVEAECPSEKVEVSHKAELMESETKEVGAESAAQEKSTDNNGSGKKGEALEAGDEKAESDVQKGEEDTDSGAGGASLSTFQQLSSTKNAFTGLAGTGFSSSTFSFGSIPKGGSASSLFGSNSDQPSFNFGLAGNGNSSVFGSSGASLFPKAEGSKFPSKEEIVVETGEENERVSFSADSVLFEFIDGNWKERGKGETKVNVSTTGTEKARIIMRTKGNLRLVLNASLYPEIKLTSMEKRGVTFACVNSIGEGKNGLCTFALKFRDATIVESFREAVEVHKARGGHTLKTPENSPGATEE</sequence>
<keyword evidence="8" id="KW-0906">Nuclear pore complex</keyword>
<comment type="caution">
    <text evidence="12">The sequence shown here is derived from an EMBL/GenBank/DDBJ whole genome shotgun (WGS) entry which is preliminary data.</text>
</comment>
<keyword evidence="6" id="KW-0007">Acetylation</keyword>
<keyword evidence="5" id="KW-0653">Protein transport</keyword>
<feature type="compositionally biased region" description="Basic and acidic residues" evidence="10">
    <location>
        <begin position="107"/>
        <end position="141"/>
    </location>
</feature>
<evidence type="ECO:0000256" key="10">
    <source>
        <dbReference type="SAM" id="MobiDB-lite"/>
    </source>
</evidence>
<dbReference type="SMART" id="SM00160">
    <property type="entry name" value="RanBD"/>
    <property type="match status" value="1"/>
</dbReference>
<feature type="region of interest" description="Disordered" evidence="10">
    <location>
        <begin position="1"/>
        <end position="39"/>
    </location>
</feature>
<evidence type="ECO:0000256" key="5">
    <source>
        <dbReference type="ARBA" id="ARBA00022927"/>
    </source>
</evidence>
<dbReference type="GO" id="GO:0051028">
    <property type="term" value="P:mRNA transport"/>
    <property type="evidence" value="ECO:0007669"/>
    <property type="project" value="UniProtKB-KW"/>
</dbReference>
<keyword evidence="9" id="KW-0539">Nucleus</keyword>
<name>A0AAN7KH88_TRANT</name>
<reference evidence="12 13" key="1">
    <citation type="journal article" date="2023" name="Hortic Res">
        <title>Pangenome of water caltrop reveals structural variations and asymmetric subgenome divergence after allopolyploidization.</title>
        <authorList>
            <person name="Zhang X."/>
            <person name="Chen Y."/>
            <person name="Wang L."/>
            <person name="Yuan Y."/>
            <person name="Fang M."/>
            <person name="Shi L."/>
            <person name="Lu R."/>
            <person name="Comes H.P."/>
            <person name="Ma Y."/>
            <person name="Chen Y."/>
            <person name="Huang G."/>
            <person name="Zhou Y."/>
            <person name="Zheng Z."/>
            <person name="Qiu Y."/>
        </authorList>
    </citation>
    <scope>NUCLEOTIDE SEQUENCE [LARGE SCALE GENOMIC DNA]</scope>
    <source>
        <strain evidence="12">F231</strain>
    </source>
</reference>
<comment type="subcellular location">
    <subcellularLocation>
        <location evidence="1">Nucleus</location>
        <location evidence="1">Nuclear pore complex</location>
    </subcellularLocation>
</comment>
<dbReference type="Pfam" id="PF08911">
    <property type="entry name" value="NUP50"/>
    <property type="match status" value="1"/>
</dbReference>
<feature type="compositionally biased region" description="Basic and acidic residues" evidence="10">
    <location>
        <begin position="149"/>
        <end position="193"/>
    </location>
</feature>
<feature type="region of interest" description="Disordered" evidence="10">
    <location>
        <begin position="62"/>
        <end position="242"/>
    </location>
</feature>
<feature type="compositionally biased region" description="Basic and acidic residues" evidence="10">
    <location>
        <begin position="16"/>
        <end position="25"/>
    </location>
</feature>
<evidence type="ECO:0000256" key="1">
    <source>
        <dbReference type="ARBA" id="ARBA00004567"/>
    </source>
</evidence>
<evidence type="ECO:0000256" key="2">
    <source>
        <dbReference type="ARBA" id="ARBA00022448"/>
    </source>
</evidence>
<dbReference type="PROSITE" id="PS50196">
    <property type="entry name" value="RANBD1"/>
    <property type="match status" value="1"/>
</dbReference>
<evidence type="ECO:0000256" key="3">
    <source>
        <dbReference type="ARBA" id="ARBA00022737"/>
    </source>
</evidence>
<keyword evidence="13" id="KW-1185">Reference proteome</keyword>
<organism evidence="12 13">
    <name type="scientific">Trapa natans</name>
    <name type="common">Water chestnut</name>
    <dbReference type="NCBI Taxonomy" id="22666"/>
    <lineage>
        <taxon>Eukaryota</taxon>
        <taxon>Viridiplantae</taxon>
        <taxon>Streptophyta</taxon>
        <taxon>Embryophyta</taxon>
        <taxon>Tracheophyta</taxon>
        <taxon>Spermatophyta</taxon>
        <taxon>Magnoliopsida</taxon>
        <taxon>eudicotyledons</taxon>
        <taxon>Gunneridae</taxon>
        <taxon>Pentapetalae</taxon>
        <taxon>rosids</taxon>
        <taxon>malvids</taxon>
        <taxon>Myrtales</taxon>
        <taxon>Lythraceae</taxon>
        <taxon>Trapa</taxon>
    </lineage>
</organism>